<dbReference type="PANTHER" id="PTHR45641">
    <property type="entry name" value="TETRATRICOPEPTIDE REPEAT PROTEIN (AFU_ORTHOLOGUE AFUA_6G03870)"/>
    <property type="match status" value="1"/>
</dbReference>
<dbReference type="Proteomes" id="UP000028582">
    <property type="component" value="Unassembled WGS sequence"/>
</dbReference>
<dbReference type="SMART" id="SM00028">
    <property type="entry name" value="TPR"/>
    <property type="match status" value="4"/>
</dbReference>
<dbReference type="OrthoDB" id="2148418at2759"/>
<evidence type="ECO:0000313" key="5">
    <source>
        <dbReference type="Proteomes" id="UP000028582"/>
    </source>
</evidence>
<keyword evidence="2" id="KW-0802">TPR repeat</keyword>
<accession>A0A081AU78</accession>
<dbReference type="InterPro" id="IPR019734">
    <property type="entry name" value="TPR_rpt"/>
</dbReference>
<dbReference type="InterPro" id="IPR011990">
    <property type="entry name" value="TPR-like_helical_dom_sf"/>
</dbReference>
<feature type="compositionally biased region" description="Basic and acidic residues" evidence="3">
    <location>
        <begin position="425"/>
        <end position="440"/>
    </location>
</feature>
<feature type="region of interest" description="Disordered" evidence="3">
    <location>
        <begin position="329"/>
        <end position="490"/>
    </location>
</feature>
<dbReference type="PANTHER" id="PTHR45641:SF19">
    <property type="entry name" value="NEPHROCYSTIN-3"/>
    <property type="match status" value="1"/>
</dbReference>
<feature type="compositionally biased region" description="Polar residues" evidence="3">
    <location>
        <begin position="441"/>
        <end position="464"/>
    </location>
</feature>
<feature type="region of interest" description="Disordered" evidence="3">
    <location>
        <begin position="502"/>
        <end position="548"/>
    </location>
</feature>
<name>A0A081AU78_PHYNI</name>
<dbReference type="AlphaFoldDB" id="A0A081AU78"/>
<organism evidence="4 5">
    <name type="scientific">Phytophthora nicotianae P1976</name>
    <dbReference type="NCBI Taxonomy" id="1317066"/>
    <lineage>
        <taxon>Eukaryota</taxon>
        <taxon>Sar</taxon>
        <taxon>Stramenopiles</taxon>
        <taxon>Oomycota</taxon>
        <taxon>Peronosporomycetes</taxon>
        <taxon>Peronosporales</taxon>
        <taxon>Peronosporaceae</taxon>
        <taxon>Phytophthora</taxon>
    </lineage>
</organism>
<protein>
    <submittedName>
        <fullName evidence="4">Uncharacterized protein</fullName>
    </submittedName>
</protein>
<sequence>MPDKGLRDAREEQQELEALHRLDEECVHQQRAGNYLKAFDCMERALVLRRHFFGIESEEVIQACRALAEMCNLLGMSFLQQDNYPVTIDLLKKAEVLTQRHHPVERATTLNNFACYYRRLGKLHSAMTSLKHALDLEKKLKNVRNAADTQLNMCAVLSQLGKHQDALEHAQDALITLQEGFIHDKRNVSTDNSTGDSTRLDRISVMCIAYHNIGVEQEFLKEYSESVASYKKGIGLAEQYLGADHSITTTIRNSYLAAKRTLATKVKVKPGPGNHDQKSPKAGARLVSSPRGGSLRMPSPLSNEKDHRNGFPTPRSIITEALSRSPLSALPSLEVQSPSCASKKKKNTVPDEVKSAAPSLSPTDPFFSPRFRFDSDMTRPKPKVLASIANPRSAALADGEVRSSSNSSKRERRKSSVKKPPLTSETRRNGRKISTDERVKNATTPRETEENSTANASSLLSPTHDSSDEKAGGYIDGSSNESMKQERNEEENAIMGPAFKPQETIENRNSHDPASGIVTNDDSAEPSDGAVNEVEGGQDHKTPKPNTLVDTYDEVTVVSDSIEEIPKEQSRHLVVDARYYGNAEVDAGFADKGVDGTMNTGSSVDEAKANVDERNPHYSHETLDVESAQTNVPDGRSALESALAVSAENTVDLENAEIHNTNESHRLKIKLVYLMKAKGTHWLTHKSSLSIKTRFNQSHRMLLMNVQVQRLATRPK</sequence>
<gene>
    <name evidence="4" type="ORF">F444_03421</name>
</gene>
<comment type="caution">
    <text evidence="4">The sequence shown here is derived from an EMBL/GenBank/DDBJ whole genome shotgun (WGS) entry which is preliminary data.</text>
</comment>
<evidence type="ECO:0000256" key="1">
    <source>
        <dbReference type="ARBA" id="ARBA00022737"/>
    </source>
</evidence>
<evidence type="ECO:0000313" key="4">
    <source>
        <dbReference type="EMBL" id="ETO82439.1"/>
    </source>
</evidence>
<dbReference type="Pfam" id="PF13374">
    <property type="entry name" value="TPR_10"/>
    <property type="match status" value="1"/>
</dbReference>
<dbReference type="EMBL" id="ANJA01000698">
    <property type="protein sequence ID" value="ETO82439.1"/>
    <property type="molecule type" value="Genomic_DNA"/>
</dbReference>
<keyword evidence="1" id="KW-0677">Repeat</keyword>
<dbReference type="Pfam" id="PF13181">
    <property type="entry name" value="TPR_8"/>
    <property type="match status" value="1"/>
</dbReference>
<reference evidence="4 5" key="1">
    <citation type="submission" date="2013-11" db="EMBL/GenBank/DDBJ databases">
        <title>The Genome Sequence of Phytophthora parasitica P1976.</title>
        <authorList>
            <consortium name="The Broad Institute Genomics Platform"/>
            <person name="Russ C."/>
            <person name="Tyler B."/>
            <person name="Panabieres F."/>
            <person name="Shan W."/>
            <person name="Tripathy S."/>
            <person name="Grunwald N."/>
            <person name="Machado M."/>
            <person name="Johnson C.S."/>
            <person name="Walker B."/>
            <person name="Young S."/>
            <person name="Zeng Q."/>
            <person name="Gargeya S."/>
            <person name="Fitzgerald M."/>
            <person name="Haas B."/>
            <person name="Abouelleil A."/>
            <person name="Allen A.W."/>
            <person name="Alvarado L."/>
            <person name="Arachchi H.M."/>
            <person name="Berlin A.M."/>
            <person name="Chapman S.B."/>
            <person name="Gainer-Dewar J."/>
            <person name="Goldberg J."/>
            <person name="Griggs A."/>
            <person name="Gujja S."/>
            <person name="Hansen M."/>
            <person name="Howarth C."/>
            <person name="Imamovic A."/>
            <person name="Ireland A."/>
            <person name="Larimer J."/>
            <person name="McCowan C."/>
            <person name="Murphy C."/>
            <person name="Pearson M."/>
            <person name="Poon T.W."/>
            <person name="Priest M."/>
            <person name="Roberts A."/>
            <person name="Saif S."/>
            <person name="Shea T."/>
            <person name="Sisk P."/>
            <person name="Sykes S."/>
            <person name="Wortman J."/>
            <person name="Nusbaum C."/>
            <person name="Birren B."/>
        </authorList>
    </citation>
    <scope>NUCLEOTIDE SEQUENCE [LARGE SCALE GENOMIC DNA]</scope>
    <source>
        <strain evidence="4 5">P1976</strain>
    </source>
</reference>
<feature type="region of interest" description="Disordered" evidence="3">
    <location>
        <begin position="266"/>
        <end position="314"/>
    </location>
</feature>
<dbReference type="SUPFAM" id="SSF48452">
    <property type="entry name" value="TPR-like"/>
    <property type="match status" value="1"/>
</dbReference>
<evidence type="ECO:0000256" key="3">
    <source>
        <dbReference type="SAM" id="MobiDB-lite"/>
    </source>
</evidence>
<evidence type="ECO:0000256" key="2">
    <source>
        <dbReference type="ARBA" id="ARBA00022803"/>
    </source>
</evidence>
<proteinExistence type="predicted"/>
<dbReference type="Gene3D" id="1.25.40.10">
    <property type="entry name" value="Tetratricopeptide repeat domain"/>
    <property type="match status" value="1"/>
</dbReference>